<protein>
    <submittedName>
        <fullName evidence="1">RCG52040</fullName>
    </submittedName>
</protein>
<dbReference type="AlphaFoldDB" id="A6K3L9"/>
<organism evidence="1 2">
    <name type="scientific">Rattus norvegicus</name>
    <name type="common">Rat</name>
    <dbReference type="NCBI Taxonomy" id="10116"/>
    <lineage>
        <taxon>Eukaryota</taxon>
        <taxon>Metazoa</taxon>
        <taxon>Chordata</taxon>
        <taxon>Craniata</taxon>
        <taxon>Vertebrata</taxon>
        <taxon>Euteleostomi</taxon>
        <taxon>Mammalia</taxon>
        <taxon>Eutheria</taxon>
        <taxon>Euarchontoglires</taxon>
        <taxon>Glires</taxon>
        <taxon>Rodentia</taxon>
        <taxon>Myomorpha</taxon>
        <taxon>Muroidea</taxon>
        <taxon>Muridae</taxon>
        <taxon>Murinae</taxon>
        <taxon>Rattus</taxon>
    </lineage>
</organism>
<sequence>MLLGLIMRVFPERLNGRETAHLEYEKDHPIDWGLRVSQM</sequence>
<gene>
    <name evidence="1" type="ORF">rCG_52040</name>
</gene>
<evidence type="ECO:0000313" key="1">
    <source>
        <dbReference type="EMBL" id="EDL85481.1"/>
    </source>
</evidence>
<accession>A6K3L9</accession>
<dbReference type="Proteomes" id="UP000234681">
    <property type="component" value="Chromosome 2"/>
</dbReference>
<dbReference type="EMBL" id="CH474015">
    <property type="protein sequence ID" value="EDL85481.1"/>
    <property type="molecule type" value="Genomic_DNA"/>
</dbReference>
<reference evidence="1 2" key="1">
    <citation type="submission" date="2005-09" db="EMBL/GenBank/DDBJ databases">
        <authorList>
            <person name="Mural R.J."/>
            <person name="Li P.W."/>
            <person name="Adams M.D."/>
            <person name="Amanatides P.G."/>
            <person name="Baden-Tillson H."/>
            <person name="Barnstead M."/>
            <person name="Chin S.H."/>
            <person name="Dew I."/>
            <person name="Evans C.A."/>
            <person name="Ferriera S."/>
            <person name="Flanigan M."/>
            <person name="Fosler C."/>
            <person name="Glodek A."/>
            <person name="Gu Z."/>
            <person name="Holt R.A."/>
            <person name="Jennings D."/>
            <person name="Kraft C.L."/>
            <person name="Lu F."/>
            <person name="Nguyen T."/>
            <person name="Nusskern D.R."/>
            <person name="Pfannkoch C.M."/>
            <person name="Sitter C."/>
            <person name="Sutton G.G."/>
            <person name="Venter J.C."/>
            <person name="Wang Z."/>
            <person name="Woodage T."/>
            <person name="Zheng X.H."/>
            <person name="Zhong F."/>
        </authorList>
    </citation>
    <scope>NUCLEOTIDE SEQUENCE [LARGE SCALE GENOMIC DNA]</scope>
    <source>
        <strain>BN</strain>
        <strain evidence="2">Sprague-Dawley</strain>
    </source>
</reference>
<name>A6K3L9_RAT</name>
<proteinExistence type="predicted"/>
<evidence type="ECO:0000313" key="2">
    <source>
        <dbReference type="Proteomes" id="UP000234681"/>
    </source>
</evidence>
<feature type="non-terminal residue" evidence="1">
    <location>
        <position position="39"/>
    </location>
</feature>